<keyword evidence="5" id="KW-1185">Reference proteome</keyword>
<feature type="transmembrane region" description="Helical" evidence="1">
    <location>
        <begin position="480"/>
        <end position="499"/>
    </location>
</feature>
<dbReference type="InterPro" id="IPR018580">
    <property type="entry name" value="Uncharacterised_YfhO"/>
</dbReference>
<keyword evidence="1" id="KW-1133">Transmembrane helix</keyword>
<dbReference type="Proteomes" id="UP000051966">
    <property type="component" value="Unassembled WGS sequence"/>
</dbReference>
<feature type="transmembrane region" description="Helical" evidence="1">
    <location>
        <begin position="452"/>
        <end position="471"/>
    </location>
</feature>
<evidence type="ECO:0000313" key="3">
    <source>
        <dbReference type="EMBL" id="KRM10846.1"/>
    </source>
</evidence>
<organism evidence="2 4">
    <name type="scientific">Lentilactobacillus farraginis DSM 18382 = JCM 14108</name>
    <dbReference type="NCBI Taxonomy" id="1423743"/>
    <lineage>
        <taxon>Bacteria</taxon>
        <taxon>Bacillati</taxon>
        <taxon>Bacillota</taxon>
        <taxon>Bacilli</taxon>
        <taxon>Lactobacillales</taxon>
        <taxon>Lactobacillaceae</taxon>
        <taxon>Lentilactobacillus</taxon>
    </lineage>
</organism>
<feature type="transmembrane region" description="Helical" evidence="1">
    <location>
        <begin position="259"/>
        <end position="282"/>
    </location>
</feature>
<dbReference type="PANTHER" id="PTHR38454">
    <property type="entry name" value="INTEGRAL MEMBRANE PROTEIN-RELATED"/>
    <property type="match status" value="1"/>
</dbReference>
<gene>
    <name evidence="3" type="ORF">FD41_GL002022</name>
    <name evidence="2" type="ORF">JCM14108_2221</name>
</gene>
<evidence type="ECO:0000256" key="1">
    <source>
        <dbReference type="SAM" id="Phobius"/>
    </source>
</evidence>
<keyword evidence="1" id="KW-0812">Transmembrane</keyword>
<dbReference type="eggNOG" id="COG4485">
    <property type="taxonomic scope" value="Bacteria"/>
</dbReference>
<feature type="transmembrane region" description="Helical" evidence="1">
    <location>
        <begin position="411"/>
        <end position="432"/>
    </location>
</feature>
<feature type="transmembrane region" description="Helical" evidence="1">
    <location>
        <begin position="30"/>
        <end position="56"/>
    </location>
</feature>
<evidence type="ECO:0000313" key="2">
    <source>
        <dbReference type="EMBL" id="GAF37203.1"/>
    </source>
</evidence>
<dbReference type="AlphaFoldDB" id="X0PBH0"/>
<sequence>MIVENQLEIKSDIWRDFEIMLTKMRMHQRFNYYISITILPVVVVSLLFIIIGIAPFGSKNLLISDLSTQYLQFFAELRRQLLHLSFSSYSFLISIGDSLVPVYAYYLLSPLNLLVVFFEPAHLPIAIDLIIWLKIILCSVSMSTFLAYKYRHYDFMAACGGLAYGLCGFVSMYFYDLMWLDALILLPMMIYGLEKLYYQNRFWLYVGGLTAIIITNYYMGYIICLFSVIYFLYLMVKEQPARLSLGIYLKQQLNRIGRFLWYSLLSGMLSAVVLIPTAISMMSTGKKDIHLRNFILKGTFGPSFTVNLGFGGNDFAGRLVHNPSMFTGSLFIILGIVYFFSKSVSNRDKQAAAFLLGSIFIGMWLLPLNTVWHLFQRPAGFPFRMVFLFSFALVMVAYEGYLKGIFKDSKLIVLATAGLGVAISIGYAWAAIFQEKMTPYKFATPQLSANNFIYVLVLGFLILTAIAIMSLTNRQASGKVILTSILIFELMMNFFVATMNAPFVNQHQFETQYRRSRQAIQRVQHLKFTQNKFYRLLVLDQPYRNIYRIPYSGYNDSLLFENHGISSYSSTLNSHTHHVLASLGFSSRNIRRIDMLGGSIITNHLFGIKYYYVIGQHMQKLFVRQNAAQLGFMTHQQMRHLKYHSNQVFDNLNALVQAEAGNNRQYLYRPTVTDYQQSLIKGNHYYRLQIRARTSGPHYLYIPKIRLYHVTMWVNGAKLAKTYSGLGTEMIPIGYLQKGQVATIRLRSTKLLKTVPKITMGVDLKKFEAVAAQTRKHQFQLQDAQNINEHGGHFRGTVNVSKNSRILLMSFPYDRGWQLHVDGKPHPIIKVADGLIGAKLTAGEHHLAFNYHIRGLVPGFIITMIGLVLLVISRWWKEKSVKFVKHLH</sequence>
<dbReference type="PANTHER" id="PTHR38454:SF1">
    <property type="entry name" value="INTEGRAL MEMBRANE PROTEIN"/>
    <property type="match status" value="1"/>
</dbReference>
<dbReference type="EMBL" id="BAKI01000026">
    <property type="protein sequence ID" value="GAF37203.1"/>
    <property type="molecule type" value="Genomic_DNA"/>
</dbReference>
<feature type="transmembrane region" description="Helical" evidence="1">
    <location>
        <begin position="129"/>
        <end position="150"/>
    </location>
</feature>
<evidence type="ECO:0000313" key="5">
    <source>
        <dbReference type="Proteomes" id="UP000051966"/>
    </source>
</evidence>
<feature type="transmembrane region" description="Helical" evidence="1">
    <location>
        <begin position="856"/>
        <end position="876"/>
    </location>
</feature>
<dbReference type="Pfam" id="PF09586">
    <property type="entry name" value="YfhO"/>
    <property type="match status" value="1"/>
</dbReference>
<reference evidence="2" key="1">
    <citation type="journal article" date="2014" name="Genome Announc.">
        <title>Draft Genome Sequences of Two Lactobacillus Strains, L. farraginis JCM 14108T and L. composti JCM 14202T, Isolated from Compost of Distilled Shochu Residue.</title>
        <authorList>
            <person name="Yuki M."/>
            <person name="Oshima K."/>
            <person name="Suda W."/>
            <person name="Kitahara M."/>
            <person name="Kitamura K."/>
            <person name="Iida T."/>
            <person name="Hattori M."/>
            <person name="Ohkuma M."/>
        </authorList>
    </citation>
    <scope>NUCLEOTIDE SEQUENCE [LARGE SCALE GENOMIC DNA]</scope>
    <source>
        <strain evidence="2">JCM 14108</strain>
    </source>
</reference>
<proteinExistence type="predicted"/>
<feature type="transmembrane region" description="Helical" evidence="1">
    <location>
        <begin position="381"/>
        <end position="399"/>
    </location>
</feature>
<name>X0PBH0_9LACO</name>
<dbReference type="EMBL" id="AZFY01000028">
    <property type="protein sequence ID" value="KRM10846.1"/>
    <property type="molecule type" value="Genomic_DNA"/>
</dbReference>
<dbReference type="STRING" id="1423743.FD41_GL002022"/>
<dbReference type="PATRIC" id="fig|1423743.5.peg.2082"/>
<evidence type="ECO:0008006" key="6">
    <source>
        <dbReference type="Google" id="ProtNLM"/>
    </source>
</evidence>
<protein>
    <recommendedName>
        <fullName evidence="6">Bacterial membrane protein YfhO</fullName>
    </recommendedName>
</protein>
<feature type="transmembrane region" description="Helical" evidence="1">
    <location>
        <begin position="353"/>
        <end position="375"/>
    </location>
</feature>
<keyword evidence="1" id="KW-0472">Membrane</keyword>
<feature type="transmembrane region" description="Helical" evidence="1">
    <location>
        <begin position="202"/>
        <end position="233"/>
    </location>
</feature>
<feature type="transmembrane region" description="Helical" evidence="1">
    <location>
        <begin position="162"/>
        <end position="190"/>
    </location>
</feature>
<accession>X0PBH0</accession>
<reference evidence="3 5" key="2">
    <citation type="journal article" date="2015" name="Genome Announc.">
        <title>Expanding the biotechnology potential of lactobacilli through comparative genomics of 213 strains and associated genera.</title>
        <authorList>
            <person name="Sun Z."/>
            <person name="Harris H.M."/>
            <person name="McCann A."/>
            <person name="Guo C."/>
            <person name="Argimon S."/>
            <person name="Zhang W."/>
            <person name="Yang X."/>
            <person name="Jeffery I.B."/>
            <person name="Cooney J.C."/>
            <person name="Kagawa T.F."/>
            <person name="Liu W."/>
            <person name="Song Y."/>
            <person name="Salvetti E."/>
            <person name="Wrobel A."/>
            <person name="Rasinkangas P."/>
            <person name="Parkhill J."/>
            <person name="Rea M.C."/>
            <person name="O'Sullivan O."/>
            <person name="Ritari J."/>
            <person name="Douillard F.P."/>
            <person name="Paul Ross R."/>
            <person name="Yang R."/>
            <person name="Briner A.E."/>
            <person name="Felis G.E."/>
            <person name="de Vos W.M."/>
            <person name="Barrangou R."/>
            <person name="Klaenhammer T.R."/>
            <person name="Caufield P.W."/>
            <person name="Cui Y."/>
            <person name="Zhang H."/>
            <person name="O'Toole P.W."/>
        </authorList>
    </citation>
    <scope>NUCLEOTIDE SEQUENCE [LARGE SCALE GENOMIC DNA]</scope>
    <source>
        <strain evidence="3 5">DSM 18382</strain>
    </source>
</reference>
<feature type="transmembrane region" description="Helical" evidence="1">
    <location>
        <begin position="324"/>
        <end position="341"/>
    </location>
</feature>
<comment type="caution">
    <text evidence="2">The sequence shown here is derived from an EMBL/GenBank/DDBJ whole genome shotgun (WGS) entry which is preliminary data.</text>
</comment>
<evidence type="ECO:0000313" key="4">
    <source>
        <dbReference type="Proteomes" id="UP000019488"/>
    </source>
</evidence>
<dbReference type="Proteomes" id="UP000019488">
    <property type="component" value="Unassembled WGS sequence"/>
</dbReference>